<dbReference type="PANTHER" id="PTHR30441:SF4">
    <property type="entry name" value="PROTEIN ASMA"/>
    <property type="match status" value="1"/>
</dbReference>
<keyword evidence="1" id="KW-0175">Coiled coil</keyword>
<feature type="domain" description="AsmA" evidence="2">
    <location>
        <begin position="405"/>
        <end position="510"/>
    </location>
</feature>
<evidence type="ECO:0000313" key="3">
    <source>
        <dbReference type="EMBL" id="MDA7423714.1"/>
    </source>
</evidence>
<comment type="caution">
    <text evidence="3">The sequence shown here is derived from an EMBL/GenBank/DDBJ whole genome shotgun (WGS) entry which is preliminary data.</text>
</comment>
<evidence type="ECO:0000259" key="2">
    <source>
        <dbReference type="Pfam" id="PF05170"/>
    </source>
</evidence>
<sequence>MKLIWKALGFLAVLLVIAVMGIAFLPADRLGKIASDQLSRQLDRPVVLSDAALSIWPVLGLQAGGLQIGNPDWAGPEPMFTAQSAGIGLDAMAAIRGRIEIKSLTAASPTLRLISDGSGKANWDFSADQGSAEQSSGIPSFTLDRLSITNGTFVFQSPDGTTRVDDTDLTLRWPDMNGPMLISANLDPGNGSIAVTANIQRPLAALSGGAGPVDATLKAGGGTIGFDGLAGPAPEAKGTLTLDLPQTAQIAAVMGQIGVDLPEGLGRSLSGTLAVTLTRDGLLAIRDANLQLDGNAIEAAADIKLANKPHVNAQIRAKALDLSGLTGTSQDAPASDGWSDAPIDASGLAAFDGEIALISDALTVGDLSFGKTRALMSVDNSRAVFELRELSGYDGVMTGNFVANNRSGLSVRADLAFGGVALQPILRDAMGLERMEGPADGSLSLLGSGQSTAAIMASLSGDGALRAGPGRVNGIDLDQVLSGQAAGGTTIFEQATGTFTIKSGVMRNDDLFMDMPVFQAKGEGRVDLGKRSLDYLLTVFAPNARDGRGLAVPVRVKGPWTGPAINVDLGAAIEQNFAEERKQLEEKARAKVNDALEERLGVTVEEGENLQDVLQNKLEEEAKKGLLNLLDK</sequence>
<dbReference type="InterPro" id="IPR007844">
    <property type="entry name" value="AsmA"/>
</dbReference>
<dbReference type="Pfam" id="PF05170">
    <property type="entry name" value="AsmA"/>
    <property type="match status" value="2"/>
</dbReference>
<proteinExistence type="predicted"/>
<dbReference type="RefSeq" id="WP_271431052.1">
    <property type="nucleotide sequence ID" value="NZ_JAQIOY010000001.1"/>
</dbReference>
<feature type="domain" description="AsmA" evidence="2">
    <location>
        <begin position="8"/>
        <end position="181"/>
    </location>
</feature>
<dbReference type="InterPro" id="IPR052894">
    <property type="entry name" value="AsmA-related"/>
</dbReference>
<keyword evidence="4" id="KW-1185">Reference proteome</keyword>
<dbReference type="EMBL" id="JAQIOY010000001">
    <property type="protein sequence ID" value="MDA7423714.1"/>
    <property type="molecule type" value="Genomic_DNA"/>
</dbReference>
<accession>A0ABT4XP28</accession>
<evidence type="ECO:0000313" key="4">
    <source>
        <dbReference type="Proteomes" id="UP001210720"/>
    </source>
</evidence>
<protein>
    <submittedName>
        <fullName evidence="3">AsmA family protein</fullName>
    </submittedName>
</protein>
<dbReference type="Proteomes" id="UP001210720">
    <property type="component" value="Unassembled WGS sequence"/>
</dbReference>
<name>A0ABT4XP28_9RHOB</name>
<feature type="coiled-coil region" evidence="1">
    <location>
        <begin position="574"/>
        <end position="624"/>
    </location>
</feature>
<dbReference type="PANTHER" id="PTHR30441">
    <property type="entry name" value="DUF748 DOMAIN-CONTAINING PROTEIN"/>
    <property type="match status" value="1"/>
</dbReference>
<organism evidence="3 4">
    <name type="scientific">Thalassococcus lentus</name>
    <dbReference type="NCBI Taxonomy" id="1210524"/>
    <lineage>
        <taxon>Bacteria</taxon>
        <taxon>Pseudomonadati</taxon>
        <taxon>Pseudomonadota</taxon>
        <taxon>Alphaproteobacteria</taxon>
        <taxon>Rhodobacterales</taxon>
        <taxon>Roseobacteraceae</taxon>
        <taxon>Thalassococcus</taxon>
    </lineage>
</organism>
<reference evidence="3 4" key="1">
    <citation type="submission" date="2023-01" db="EMBL/GenBank/DDBJ databases">
        <title>Thalassococcus onchidii sp. nov., isolated from a marine invertebrate from the South China Sea.</title>
        <authorList>
            <person name="Xu S."/>
            <person name="Liu Z."/>
            <person name="Xu Y."/>
        </authorList>
    </citation>
    <scope>NUCLEOTIDE SEQUENCE [LARGE SCALE GENOMIC DNA]</scope>
    <source>
        <strain evidence="3 4">KCTC 32084</strain>
    </source>
</reference>
<gene>
    <name evidence="3" type="ORF">PFY00_03170</name>
</gene>
<evidence type="ECO:0000256" key="1">
    <source>
        <dbReference type="SAM" id="Coils"/>
    </source>
</evidence>